<evidence type="ECO:0000256" key="1">
    <source>
        <dbReference type="SAM" id="Coils"/>
    </source>
</evidence>
<dbReference type="PRINTS" id="PR01490">
    <property type="entry name" value="RTXTOXIND"/>
</dbReference>
<dbReference type="PANTHER" id="PTHR30367">
    <property type="entry name" value="P-HYDROXYBENZOIC ACID EFFLUX PUMP SUBUNIT AAEA-RELATED"/>
    <property type="match status" value="1"/>
</dbReference>
<proteinExistence type="predicted"/>
<accession>A0A225NLQ3</accession>
<keyword evidence="1" id="KW-0175">Coiled coil</keyword>
<dbReference type="RefSeq" id="WP_088650673.1">
    <property type="nucleotide sequence ID" value="NZ_AQQR01000005.1"/>
</dbReference>
<protein>
    <submittedName>
        <fullName evidence="2">Secretion protein HlyD</fullName>
    </submittedName>
</protein>
<keyword evidence="3" id="KW-1185">Reference proteome</keyword>
<organism evidence="2 3">
    <name type="scientific">Marinibacterium profundimaris</name>
    <dbReference type="NCBI Taxonomy" id="1679460"/>
    <lineage>
        <taxon>Bacteria</taxon>
        <taxon>Pseudomonadati</taxon>
        <taxon>Pseudomonadota</taxon>
        <taxon>Alphaproteobacteria</taxon>
        <taxon>Rhodobacterales</taxon>
        <taxon>Paracoccaceae</taxon>
        <taxon>Marinibacterium</taxon>
    </lineage>
</organism>
<gene>
    <name evidence="2" type="ORF">ATO3_14930</name>
</gene>
<dbReference type="OrthoDB" id="7929252at2"/>
<evidence type="ECO:0000313" key="2">
    <source>
        <dbReference type="EMBL" id="OWU72971.1"/>
    </source>
</evidence>
<reference evidence="2 3" key="1">
    <citation type="submission" date="2013-04" db="EMBL/GenBank/DDBJ databases">
        <title>Oceanicola sp. 22II1-22F33 Genome Sequencing.</title>
        <authorList>
            <person name="Lai Q."/>
            <person name="Li G."/>
            <person name="Shao Z."/>
        </authorList>
    </citation>
    <scope>NUCLEOTIDE SEQUENCE [LARGE SCALE GENOMIC DNA]</scope>
    <source>
        <strain evidence="2 3">22II1-22F33</strain>
    </source>
</reference>
<comment type="caution">
    <text evidence="2">The sequence shown here is derived from an EMBL/GenBank/DDBJ whole genome shotgun (WGS) entry which is preliminary data.</text>
</comment>
<dbReference type="AlphaFoldDB" id="A0A225NLQ3"/>
<feature type="coiled-coil region" evidence="1">
    <location>
        <begin position="107"/>
        <end position="162"/>
    </location>
</feature>
<evidence type="ECO:0000313" key="3">
    <source>
        <dbReference type="Proteomes" id="UP000215377"/>
    </source>
</evidence>
<dbReference type="SUPFAM" id="SSF111369">
    <property type="entry name" value="HlyD-like secretion proteins"/>
    <property type="match status" value="2"/>
</dbReference>
<dbReference type="PANTHER" id="PTHR30367:SF12">
    <property type="entry name" value="P-HYDROXYBENZOIC ACID EFFLUX PUMP SUBUNIT AAEA"/>
    <property type="match status" value="1"/>
</dbReference>
<dbReference type="EMBL" id="AQQR01000005">
    <property type="protein sequence ID" value="OWU72971.1"/>
    <property type="molecule type" value="Genomic_DNA"/>
</dbReference>
<dbReference type="Gene3D" id="2.40.50.100">
    <property type="match status" value="1"/>
</dbReference>
<dbReference type="InterPro" id="IPR050393">
    <property type="entry name" value="MFP_Efflux_Pump"/>
</dbReference>
<sequence length="414" mass="44542">MLEFIICSMLTILPDFLIRRYGQGKRIGHEITLYSVWFELRYGITACAIMTISLITVVFFYHPAAEGATAAYRTVTILPETPGRVTEVMVANGEHVEAGDVLFQLDKSRQEAALETARSRLDEIDAEIVMAAADLQAAEATVNQAEAVLTEYQTELARTQQLIDRGSSAVSQQDLDRQRARADAQAAAVEAARSQAMSARSRVETLLPAQRASADASVRQAEVELDLTTIRATAGGTMSQFALQPGDYVNSIFRPAGLIVPDGRGSGRQRMQAGFGQLAAPVLKVGMVAEVACASVPFTIIPMVIVDIQDVIAGGAVRPTDQLIDIGQSQPPGSVLAIMEPLYEGGMDRVLPGSTCAVNAYTDNHHRLEHDESLTTLQKVGLHVVDTVGLAHAFILRIQALLLPVRSLVLSGGH</sequence>
<dbReference type="Proteomes" id="UP000215377">
    <property type="component" value="Unassembled WGS sequence"/>
</dbReference>
<name>A0A225NLQ3_9RHOB</name>
<dbReference type="Gene3D" id="1.10.287.470">
    <property type="entry name" value="Helix hairpin bin"/>
    <property type="match status" value="1"/>
</dbReference>